<dbReference type="PANTHER" id="PTHR15549">
    <property type="entry name" value="PAIRED IMMUNOGLOBULIN-LIKE TYPE 2 RECEPTOR"/>
    <property type="match status" value="1"/>
</dbReference>
<protein>
    <submittedName>
        <fullName evidence="7">Uncharacterized protein</fullName>
    </submittedName>
</protein>
<feature type="region of interest" description="Disordered" evidence="5">
    <location>
        <begin position="336"/>
        <end position="362"/>
    </location>
</feature>
<keyword evidence="8" id="KW-1185">Reference proteome</keyword>
<evidence type="ECO:0000256" key="5">
    <source>
        <dbReference type="SAM" id="MobiDB-lite"/>
    </source>
</evidence>
<feature type="compositionally biased region" description="Basic and acidic residues" evidence="5">
    <location>
        <begin position="351"/>
        <end position="361"/>
    </location>
</feature>
<gene>
    <name evidence="7" type="ORF">VKT23_007726</name>
</gene>
<comment type="subcellular location">
    <subcellularLocation>
        <location evidence="1">Membrane</location>
        <topology evidence="1">Single-pass membrane protein</topology>
    </subcellularLocation>
</comment>
<evidence type="ECO:0000256" key="1">
    <source>
        <dbReference type="ARBA" id="ARBA00004167"/>
    </source>
</evidence>
<evidence type="ECO:0000256" key="6">
    <source>
        <dbReference type="SAM" id="Phobius"/>
    </source>
</evidence>
<name>A0ABR1JI76_9AGAR</name>
<keyword evidence="3 6" id="KW-1133">Transmembrane helix</keyword>
<dbReference type="Gene3D" id="1.20.5.510">
    <property type="entry name" value="Single helix bin"/>
    <property type="match status" value="1"/>
</dbReference>
<feature type="compositionally biased region" description="Low complexity" evidence="5">
    <location>
        <begin position="336"/>
        <end position="350"/>
    </location>
</feature>
<evidence type="ECO:0000256" key="4">
    <source>
        <dbReference type="ARBA" id="ARBA00023136"/>
    </source>
</evidence>
<evidence type="ECO:0000313" key="8">
    <source>
        <dbReference type="Proteomes" id="UP001498398"/>
    </source>
</evidence>
<evidence type="ECO:0000313" key="7">
    <source>
        <dbReference type="EMBL" id="KAK7462123.1"/>
    </source>
</evidence>
<dbReference type="PANTHER" id="PTHR15549:SF26">
    <property type="entry name" value="AXIAL BUDDING PATTERN PROTEIN 2-RELATED"/>
    <property type="match status" value="1"/>
</dbReference>
<proteinExistence type="predicted"/>
<feature type="transmembrane region" description="Helical" evidence="6">
    <location>
        <begin position="365"/>
        <end position="387"/>
    </location>
</feature>
<dbReference type="EMBL" id="JBANRG010000011">
    <property type="protein sequence ID" value="KAK7462123.1"/>
    <property type="molecule type" value="Genomic_DNA"/>
</dbReference>
<reference evidence="7 8" key="1">
    <citation type="submission" date="2024-01" db="EMBL/GenBank/DDBJ databases">
        <title>A draft genome for the cacao thread blight pathogen Marasmiellus scandens.</title>
        <authorList>
            <person name="Baruah I.K."/>
            <person name="Leung J."/>
            <person name="Bukari Y."/>
            <person name="Amoako-Attah I."/>
            <person name="Meinhardt L.W."/>
            <person name="Bailey B.A."/>
            <person name="Cohen S.P."/>
        </authorList>
    </citation>
    <scope>NUCLEOTIDE SEQUENCE [LARGE SCALE GENOMIC DNA]</scope>
    <source>
        <strain evidence="7 8">GH-19</strain>
    </source>
</reference>
<comment type="caution">
    <text evidence="7">The sequence shown here is derived from an EMBL/GenBank/DDBJ whole genome shotgun (WGS) entry which is preliminary data.</text>
</comment>
<dbReference type="InterPro" id="IPR051694">
    <property type="entry name" value="Immunoregulatory_rcpt-like"/>
</dbReference>
<dbReference type="Proteomes" id="UP001498398">
    <property type="component" value="Unassembled WGS sequence"/>
</dbReference>
<evidence type="ECO:0000256" key="3">
    <source>
        <dbReference type="ARBA" id="ARBA00022989"/>
    </source>
</evidence>
<organism evidence="7 8">
    <name type="scientific">Marasmiellus scandens</name>
    <dbReference type="NCBI Taxonomy" id="2682957"/>
    <lineage>
        <taxon>Eukaryota</taxon>
        <taxon>Fungi</taxon>
        <taxon>Dikarya</taxon>
        <taxon>Basidiomycota</taxon>
        <taxon>Agaricomycotina</taxon>
        <taxon>Agaricomycetes</taxon>
        <taxon>Agaricomycetidae</taxon>
        <taxon>Agaricales</taxon>
        <taxon>Marasmiineae</taxon>
        <taxon>Omphalotaceae</taxon>
        <taxon>Marasmiellus</taxon>
    </lineage>
</organism>
<keyword evidence="2 6" id="KW-0812">Transmembrane</keyword>
<evidence type="ECO:0000256" key="2">
    <source>
        <dbReference type="ARBA" id="ARBA00022692"/>
    </source>
</evidence>
<sequence length="537" mass="58389">MSLNLNAVTIVLDDSSFPLSDCAFFLNLTSIGGPSLYAFAPYNGTFMVSSTNCTLSTSDLPRGTSIELYGFSPPAEVVQTFDVFLEEDQFHLSYPQAAVGDLWYSSPTTDPSAIQPEGITVRFDGPNLVFDYATVIVADFTSLEGQTILVDDSNSEIQWQGNWQQKTNYTLFNTGLNIPNVGPPTGHRIALTRPHGNGTHNSISVGDSMIFQFEGDFKQSCLLSEFYTLVGTSISVVGLSPVALEYLDPVNGVNSSDYHLSLNFTLDGKFTTVNFTEGNGLPHFTFFHADGLSTGDHILSMTVENNINSTVIIDYLTYKPSFPTLQDKPIFQPITPGTSSSTAVSPSPTSEENKKPSDKKVNTGAVVGGVVGGVLLLAVLALFIWFYRRKKKTSPIPEATQARSDLIIEPFVLTGGETTTTTSGKIRSPVVQSIQPSSKQANVHSSVEVSASSLLFNAEAVPSSPVEQHAALRRQRDELTETVHHLESQTGMDAPSNRDYATQDQIRDMHARIEMLTREMSRYLVPPAYNAGNGGMF</sequence>
<keyword evidence="4 6" id="KW-0472">Membrane</keyword>
<accession>A0ABR1JI76</accession>